<evidence type="ECO:0000313" key="3">
    <source>
        <dbReference type="EMBL" id="VAX01526.1"/>
    </source>
</evidence>
<keyword evidence="1" id="KW-0812">Transmembrane</keyword>
<evidence type="ECO:0000259" key="2">
    <source>
        <dbReference type="Pfam" id="PF14238"/>
    </source>
</evidence>
<dbReference type="Pfam" id="PF14238">
    <property type="entry name" value="DUF4340"/>
    <property type="match status" value="1"/>
</dbReference>
<dbReference type="InterPro" id="IPR025641">
    <property type="entry name" value="DUF4340"/>
</dbReference>
<protein>
    <recommendedName>
        <fullName evidence="2">DUF4340 domain-containing protein</fullName>
    </recommendedName>
</protein>
<name>A0A3B1A724_9ZZZZ</name>
<feature type="transmembrane region" description="Helical" evidence="1">
    <location>
        <begin position="7"/>
        <end position="24"/>
    </location>
</feature>
<keyword evidence="1" id="KW-1133">Transmembrane helix</keyword>
<dbReference type="EMBL" id="UOFS01000049">
    <property type="protein sequence ID" value="VAX01526.1"/>
    <property type="molecule type" value="Genomic_DNA"/>
</dbReference>
<keyword evidence="1" id="KW-0472">Membrane</keyword>
<evidence type="ECO:0000256" key="1">
    <source>
        <dbReference type="SAM" id="Phobius"/>
    </source>
</evidence>
<reference evidence="3" key="1">
    <citation type="submission" date="2018-06" db="EMBL/GenBank/DDBJ databases">
        <authorList>
            <person name="Zhirakovskaya E."/>
        </authorList>
    </citation>
    <scope>NUCLEOTIDE SEQUENCE</scope>
</reference>
<accession>A0A3B1A724</accession>
<organism evidence="3">
    <name type="scientific">hydrothermal vent metagenome</name>
    <dbReference type="NCBI Taxonomy" id="652676"/>
    <lineage>
        <taxon>unclassified sequences</taxon>
        <taxon>metagenomes</taxon>
        <taxon>ecological metagenomes</taxon>
    </lineage>
</organism>
<sequence>MNSRTSLNIFLFLFVATLIAILFIDTEKSITTYQLSSLNENQVTTIEITRQTGKALTFNKKNNLWYMTSPYEVQANTFYIESLLRITQAKSISQFTISKEDKNKFKLNPAQATLKLNQQLFSFGTNEALNLNRYILSNDKLYLIPDRYFYLLNSTTTGYIDHALIGKQKKIIGLELENHKIQLLNGKWQTTPKLKNNSADNIIQLISEWNNSQAIEISEFSDIANSDKKLSVKIFIAGNKKPIIFDVVITDENYFFIRVDLKLQFKLNHDMAKRLLTIPNQVI</sequence>
<gene>
    <name evidence="3" type="ORF">MNBD_GAMMA22-1989</name>
</gene>
<proteinExistence type="predicted"/>
<dbReference type="AlphaFoldDB" id="A0A3B1A724"/>
<feature type="domain" description="DUF4340" evidence="2">
    <location>
        <begin position="65"/>
        <end position="236"/>
    </location>
</feature>